<dbReference type="AlphaFoldDB" id="A0AAW0TWG7"/>
<dbReference type="Proteomes" id="UP001487740">
    <property type="component" value="Unassembled WGS sequence"/>
</dbReference>
<gene>
    <name evidence="2" type="ORF">O3P69_017559</name>
</gene>
<evidence type="ECO:0000313" key="2">
    <source>
        <dbReference type="EMBL" id="KAK8392020.1"/>
    </source>
</evidence>
<sequence>MRIWFHFRVRLSPLRPAPSSLSSPSCPRVPPHHTVPQSPKAPTAAITNPQIHSGGVVRVAATPLPVSDSVGGIPPLLQASFVLPGPLSPAEGAWGHAWSLDASLDTTPHVINFSRLSLSLSLSLSPPPAGERGKLTPSHHQQRRLAESLNEVVIVTTTRWGTRPQIPPPRPPPAPRGPSLPPLSP</sequence>
<feature type="compositionally biased region" description="Low complexity" evidence="1">
    <location>
        <begin position="16"/>
        <end position="26"/>
    </location>
</feature>
<feature type="compositionally biased region" description="Pro residues" evidence="1">
    <location>
        <begin position="165"/>
        <end position="185"/>
    </location>
</feature>
<organism evidence="2 3">
    <name type="scientific">Scylla paramamosain</name>
    <name type="common">Mud crab</name>
    <dbReference type="NCBI Taxonomy" id="85552"/>
    <lineage>
        <taxon>Eukaryota</taxon>
        <taxon>Metazoa</taxon>
        <taxon>Ecdysozoa</taxon>
        <taxon>Arthropoda</taxon>
        <taxon>Crustacea</taxon>
        <taxon>Multicrustacea</taxon>
        <taxon>Malacostraca</taxon>
        <taxon>Eumalacostraca</taxon>
        <taxon>Eucarida</taxon>
        <taxon>Decapoda</taxon>
        <taxon>Pleocyemata</taxon>
        <taxon>Brachyura</taxon>
        <taxon>Eubrachyura</taxon>
        <taxon>Portunoidea</taxon>
        <taxon>Portunidae</taxon>
        <taxon>Portuninae</taxon>
        <taxon>Scylla</taxon>
    </lineage>
</organism>
<evidence type="ECO:0000256" key="1">
    <source>
        <dbReference type="SAM" id="MobiDB-lite"/>
    </source>
</evidence>
<feature type="region of interest" description="Disordered" evidence="1">
    <location>
        <begin position="125"/>
        <end position="144"/>
    </location>
</feature>
<feature type="region of interest" description="Disordered" evidence="1">
    <location>
        <begin position="16"/>
        <end position="43"/>
    </location>
</feature>
<reference evidence="2 3" key="1">
    <citation type="submission" date="2023-03" db="EMBL/GenBank/DDBJ databases">
        <title>High-quality genome of Scylla paramamosain provides insights in environmental adaptation.</title>
        <authorList>
            <person name="Zhang L."/>
        </authorList>
    </citation>
    <scope>NUCLEOTIDE SEQUENCE [LARGE SCALE GENOMIC DNA]</scope>
    <source>
        <strain evidence="2">LZ_2023a</strain>
        <tissue evidence="2">Muscle</tissue>
    </source>
</reference>
<evidence type="ECO:0000313" key="3">
    <source>
        <dbReference type="Proteomes" id="UP001487740"/>
    </source>
</evidence>
<name>A0AAW0TWG7_SCYPA</name>
<accession>A0AAW0TWG7</accession>
<feature type="region of interest" description="Disordered" evidence="1">
    <location>
        <begin position="158"/>
        <end position="185"/>
    </location>
</feature>
<keyword evidence="3" id="KW-1185">Reference proteome</keyword>
<proteinExistence type="predicted"/>
<dbReference type="EMBL" id="JARAKH010000023">
    <property type="protein sequence ID" value="KAK8392020.1"/>
    <property type="molecule type" value="Genomic_DNA"/>
</dbReference>
<comment type="caution">
    <text evidence="2">The sequence shown here is derived from an EMBL/GenBank/DDBJ whole genome shotgun (WGS) entry which is preliminary data.</text>
</comment>
<protein>
    <submittedName>
        <fullName evidence="2">Uncharacterized protein</fullName>
    </submittedName>
</protein>